<keyword evidence="2" id="KW-1133">Transmembrane helix</keyword>
<dbReference type="OrthoDB" id="41532at2759"/>
<name>A0A6A5ZF63_9PLEO</name>
<feature type="region of interest" description="Disordered" evidence="1">
    <location>
        <begin position="908"/>
        <end position="1113"/>
    </location>
</feature>
<feature type="region of interest" description="Disordered" evidence="1">
    <location>
        <begin position="758"/>
        <end position="846"/>
    </location>
</feature>
<dbReference type="InterPro" id="IPR006644">
    <property type="entry name" value="Cadg"/>
</dbReference>
<feature type="compositionally biased region" description="Basic and acidic residues" evidence="1">
    <location>
        <begin position="951"/>
        <end position="984"/>
    </location>
</feature>
<reference evidence="5" key="1">
    <citation type="journal article" date="2020" name="Stud. Mycol.">
        <title>101 Dothideomycetes genomes: a test case for predicting lifestyles and emergence of pathogens.</title>
        <authorList>
            <person name="Haridas S."/>
            <person name="Albert R."/>
            <person name="Binder M."/>
            <person name="Bloem J."/>
            <person name="Labutti K."/>
            <person name="Salamov A."/>
            <person name="Andreopoulos B."/>
            <person name="Baker S."/>
            <person name="Barry K."/>
            <person name="Bills G."/>
            <person name="Bluhm B."/>
            <person name="Cannon C."/>
            <person name="Castanera R."/>
            <person name="Culley D."/>
            <person name="Daum C."/>
            <person name="Ezra D."/>
            <person name="Gonzalez J."/>
            <person name="Henrissat B."/>
            <person name="Kuo A."/>
            <person name="Liang C."/>
            <person name="Lipzen A."/>
            <person name="Lutzoni F."/>
            <person name="Magnuson J."/>
            <person name="Mondo S."/>
            <person name="Nolan M."/>
            <person name="Ohm R."/>
            <person name="Pangilinan J."/>
            <person name="Park H.-J."/>
            <person name="Ramirez L."/>
            <person name="Alfaro M."/>
            <person name="Sun H."/>
            <person name="Tritt A."/>
            <person name="Yoshinaga Y."/>
            <person name="Zwiers L.-H."/>
            <person name="Turgeon B."/>
            <person name="Goodwin S."/>
            <person name="Spatafora J."/>
            <person name="Crous P."/>
            <person name="Grigoriev I."/>
        </authorList>
    </citation>
    <scope>NUCLEOTIDE SEQUENCE</scope>
    <source>
        <strain evidence="5">CBS 627.86</strain>
    </source>
</reference>
<keyword evidence="2" id="KW-0472">Membrane</keyword>
<feature type="region of interest" description="Disordered" evidence="1">
    <location>
        <begin position="716"/>
        <end position="737"/>
    </location>
</feature>
<dbReference type="InterPro" id="IPR013783">
    <property type="entry name" value="Ig-like_fold"/>
</dbReference>
<keyword evidence="3" id="KW-0732">Signal</keyword>
<feature type="compositionally biased region" description="Polar residues" evidence="1">
    <location>
        <begin position="1142"/>
        <end position="1163"/>
    </location>
</feature>
<dbReference type="EMBL" id="ML977318">
    <property type="protein sequence ID" value="KAF2117845.1"/>
    <property type="molecule type" value="Genomic_DNA"/>
</dbReference>
<protein>
    <recommendedName>
        <fullName evidence="4">Dystroglycan-type cadherin-like domain-containing protein</fullName>
    </recommendedName>
</protein>
<dbReference type="GO" id="GO:0016020">
    <property type="term" value="C:membrane"/>
    <property type="evidence" value="ECO:0007669"/>
    <property type="project" value="InterPro"/>
</dbReference>
<gene>
    <name evidence="5" type="ORF">BDV96DRAFT_404765</name>
</gene>
<feature type="region of interest" description="Disordered" evidence="1">
    <location>
        <begin position="1142"/>
        <end position="1267"/>
    </location>
</feature>
<keyword evidence="2" id="KW-0812">Transmembrane</keyword>
<feature type="compositionally biased region" description="Basic residues" evidence="1">
    <location>
        <begin position="630"/>
        <end position="642"/>
    </location>
</feature>
<evidence type="ECO:0000313" key="6">
    <source>
        <dbReference type="Proteomes" id="UP000799770"/>
    </source>
</evidence>
<feature type="compositionally biased region" description="Low complexity" evidence="1">
    <location>
        <begin position="645"/>
        <end position="671"/>
    </location>
</feature>
<feature type="region of interest" description="Disordered" evidence="1">
    <location>
        <begin position="863"/>
        <end position="891"/>
    </location>
</feature>
<feature type="compositionally biased region" description="Basic and acidic residues" evidence="1">
    <location>
        <begin position="1204"/>
        <end position="1220"/>
    </location>
</feature>
<feature type="transmembrane region" description="Helical" evidence="2">
    <location>
        <begin position="457"/>
        <end position="478"/>
    </location>
</feature>
<feature type="region of interest" description="Disordered" evidence="1">
    <location>
        <begin position="512"/>
        <end position="546"/>
    </location>
</feature>
<evidence type="ECO:0000256" key="2">
    <source>
        <dbReference type="SAM" id="Phobius"/>
    </source>
</evidence>
<dbReference type="SMART" id="SM00736">
    <property type="entry name" value="CADG"/>
    <property type="match status" value="3"/>
</dbReference>
<feature type="compositionally biased region" description="Basic and acidic residues" evidence="1">
    <location>
        <begin position="519"/>
        <end position="532"/>
    </location>
</feature>
<dbReference type="GO" id="GO:0005509">
    <property type="term" value="F:calcium ion binding"/>
    <property type="evidence" value="ECO:0007669"/>
    <property type="project" value="InterPro"/>
</dbReference>
<feature type="region of interest" description="Disordered" evidence="1">
    <location>
        <begin position="426"/>
        <end position="453"/>
    </location>
</feature>
<feature type="compositionally biased region" description="Polar residues" evidence="1">
    <location>
        <begin position="1030"/>
        <end position="1056"/>
    </location>
</feature>
<feature type="compositionally biased region" description="Polar residues" evidence="1">
    <location>
        <begin position="426"/>
        <end position="443"/>
    </location>
</feature>
<evidence type="ECO:0000313" key="5">
    <source>
        <dbReference type="EMBL" id="KAF2117845.1"/>
    </source>
</evidence>
<proteinExistence type="predicted"/>
<feature type="compositionally biased region" description="Low complexity" evidence="1">
    <location>
        <begin position="764"/>
        <end position="782"/>
    </location>
</feature>
<organism evidence="5 6">
    <name type="scientific">Lophiotrema nucula</name>
    <dbReference type="NCBI Taxonomy" id="690887"/>
    <lineage>
        <taxon>Eukaryota</taxon>
        <taxon>Fungi</taxon>
        <taxon>Dikarya</taxon>
        <taxon>Ascomycota</taxon>
        <taxon>Pezizomycotina</taxon>
        <taxon>Dothideomycetes</taxon>
        <taxon>Pleosporomycetidae</taxon>
        <taxon>Pleosporales</taxon>
        <taxon>Lophiotremataceae</taxon>
        <taxon>Lophiotrema</taxon>
    </lineage>
</organism>
<feature type="compositionally biased region" description="Basic and acidic residues" evidence="1">
    <location>
        <begin position="1234"/>
        <end position="1243"/>
    </location>
</feature>
<keyword evidence="6" id="KW-1185">Reference proteome</keyword>
<dbReference type="InterPro" id="IPR015919">
    <property type="entry name" value="Cadherin-like_sf"/>
</dbReference>
<feature type="region of interest" description="Disordered" evidence="1">
    <location>
        <begin position="595"/>
        <end position="703"/>
    </location>
</feature>
<dbReference type="Gene3D" id="2.60.40.10">
    <property type="entry name" value="Immunoglobulins"/>
    <property type="match status" value="4"/>
</dbReference>
<feature type="domain" description="Dystroglycan-type cadherin-like" evidence="4">
    <location>
        <begin position="328"/>
        <end position="425"/>
    </location>
</feature>
<dbReference type="Proteomes" id="UP000799770">
    <property type="component" value="Unassembled WGS sequence"/>
</dbReference>
<dbReference type="SUPFAM" id="SSF49313">
    <property type="entry name" value="Cadherin-like"/>
    <property type="match status" value="4"/>
</dbReference>
<evidence type="ECO:0000259" key="4">
    <source>
        <dbReference type="SMART" id="SM00736"/>
    </source>
</evidence>
<feature type="compositionally biased region" description="Low complexity" evidence="1">
    <location>
        <begin position="865"/>
        <end position="878"/>
    </location>
</feature>
<evidence type="ECO:0000256" key="1">
    <source>
        <dbReference type="SAM" id="MobiDB-lite"/>
    </source>
</evidence>
<dbReference type="Pfam" id="PF05345">
    <property type="entry name" value="He_PIG"/>
    <property type="match status" value="4"/>
</dbReference>
<feature type="domain" description="Dystroglycan-type cadherin-like" evidence="4">
    <location>
        <begin position="142"/>
        <end position="236"/>
    </location>
</feature>
<feature type="signal peptide" evidence="3">
    <location>
        <begin position="1"/>
        <end position="23"/>
    </location>
</feature>
<sequence>MMAIRAIMMSLGLLLVFIATARAAPQVNYPLDAQLPPVAWVGELYTFQFASTTFQPDPDKLQYSLIGSPSWLSLNGRNRTLWGTPGPKDLGKATFSISAAGEAGAVTTMESTLLVSNDREPTANNNISQSLASAGLLLGPKTLTIAPSKPLDLKFPLDAFQDTSNSFSYHATLADHTPLPAWISFDAPSLHFAGTTPPLTSGPQSFDIILIAADRDGFALASLSFTLVVSNHQLSFRPMQETSSFTKGEHVSITDLRSQLFLDNNSVADGDVAVTSDIPSWLTFNDRTLEITGLPPAGLMSQDITVTAKDRYGDSAMKLISLIFKSVLFVQEIGTLNVTAGQRFEYKISRSIFATDDVSSSVDLGPLGRWLQFNPATFTIYGTVPEDYAPGDIEAKLSATSHDGKESDSQIFHFNIFGSGTNTYSGGGDSTTSVSPPSESGTIKGTHEAHSSSGRTAGIVIGSIFGALIALIIVLALARCLRRRKKNAKGYISPKGPRSPMKADISRPCPILREDDWESPDRTLEDVDKGESEVNSLERTPDHPPQLALDLEKGGHSASSSIAELEATGFEHSAFGFKDDAGPSHRPADSMRIPTEMARRESDRSYIPSKQRRRTTAVYRDSHRSSGLPLHRRLTGKGHGRHTYSPSQSSNNVSSFRKRLSTSSATSTSTSILNPGHSAFPQPSAARHTTQLTTPMDKRQSIRIVSSTCASLVDRSTLGGKSHRRNRSSVRNSVADERPIDQKRLSWIKKRASAQSPFFGAGTSRMSSSSYKSPPYSNESAPPAQPAPSPLSAARVATLPEDYDKENARSLPDSLRIRKPSQTPSVEPQPAVAGSLRKPPTQRSFTRHTTNIVSNDRVYKRYDRPGTAVPARPTTARRASTRESLRANELKASLNSLTGSKIYEDAEMSASQYSSEEEEIEEYSKQRDTITPSPYTLPPLNLNKSRSKRESRRENRRDSKPKPTSKRDPTPYSRALEHGGKENRSSTYSLEYSKVAAKAKGKTKVTSISTSPERPRTAIGHRPARHTRTQSRITARSSTQRQAQNRTSTLSRQTSNKSRHSRSNSTTKHGRDRSRTQSSAYPYFDSISLTNDNRKSHRASNLQSKDTEPSLFERDMSGNILNYGLEEDPTIEELASSSIGFRTSNGRMNSSARQSRLVQLTQTQKEKQKRDTTIGPRTPSRQLGDQHSVAQGLGLSLLGGSLGRSEETPGAESERGRERTPLSVLTDANGASPEHVRVGESRGKKVVSAMAEGEGKGSSRGRRTWGMGSWKAAMRGRYWEREREVESVTPERDDRESKAFL</sequence>
<feature type="region of interest" description="Disordered" evidence="1">
    <location>
        <begin position="1281"/>
        <end position="1301"/>
    </location>
</feature>
<feature type="chain" id="PRO_5025346971" description="Dystroglycan-type cadherin-like domain-containing protein" evidence="3">
    <location>
        <begin position="24"/>
        <end position="1301"/>
    </location>
</feature>
<feature type="domain" description="Dystroglycan-type cadherin-like" evidence="4">
    <location>
        <begin position="26"/>
        <end position="122"/>
    </location>
</feature>
<feature type="compositionally biased region" description="Basic and acidic residues" evidence="1">
    <location>
        <begin position="880"/>
        <end position="889"/>
    </location>
</feature>
<accession>A0A6A5ZF63</accession>
<feature type="compositionally biased region" description="Basic residues" evidence="1">
    <location>
        <begin position="1057"/>
        <end position="1072"/>
    </location>
</feature>
<feature type="compositionally biased region" description="Polar residues" evidence="1">
    <location>
        <begin position="1179"/>
        <end position="1189"/>
    </location>
</feature>
<evidence type="ECO:0000256" key="3">
    <source>
        <dbReference type="SAM" id="SignalP"/>
    </source>
</evidence>